<comment type="function">
    <text evidence="1">Odorant receptor.</text>
</comment>
<evidence type="ECO:0000256" key="7">
    <source>
        <dbReference type="ARBA" id="ARBA00023040"/>
    </source>
</evidence>
<keyword evidence="12" id="KW-1003">Cell membrane</keyword>
<feature type="transmembrane region" description="Helical" evidence="12">
    <location>
        <begin position="271"/>
        <end position="293"/>
    </location>
</feature>
<feature type="transmembrane region" description="Helical" evidence="12">
    <location>
        <begin position="142"/>
        <end position="165"/>
    </location>
</feature>
<keyword evidence="4 11" id="KW-0812">Transmembrane</keyword>
<dbReference type="InterPro" id="IPR050402">
    <property type="entry name" value="OR51/52/56-like"/>
</dbReference>
<feature type="domain" description="G-protein coupled receptors family 1 profile" evidence="13">
    <location>
        <begin position="43"/>
        <end position="293"/>
    </location>
</feature>
<dbReference type="AlphaFoldDB" id="B1MT70"/>
<evidence type="ECO:0000256" key="5">
    <source>
        <dbReference type="ARBA" id="ARBA00022725"/>
    </source>
</evidence>
<dbReference type="GO" id="GO:0005886">
    <property type="term" value="C:plasma membrane"/>
    <property type="evidence" value="ECO:0007669"/>
    <property type="project" value="UniProtKB-SubCell"/>
</dbReference>
<dbReference type="FunFam" id="1.20.1070.10:FF:000006">
    <property type="entry name" value="Olfactory receptor"/>
    <property type="match status" value="1"/>
</dbReference>
<name>B1MT70_PLEMO</name>
<dbReference type="PRINTS" id="PR00245">
    <property type="entry name" value="OLFACTORYR"/>
</dbReference>
<keyword evidence="9 11" id="KW-0675">Receptor</keyword>
<feature type="transmembrane region" description="Helical" evidence="12">
    <location>
        <begin position="239"/>
        <end position="259"/>
    </location>
</feature>
<reference evidence="14" key="1">
    <citation type="submission" date="2008-03" db="EMBL/GenBank/DDBJ databases">
        <title>NISC Comparative Sequencing Initiative.</title>
        <authorList>
            <person name="Antonellis A."/>
            <person name="Benjamin B."/>
            <person name="Blakesley R.W."/>
            <person name="Bouffard G.G."/>
            <person name="Brinkley C."/>
            <person name="Brooks S."/>
            <person name="Chu G."/>
            <person name="Chub I."/>
            <person name="Coleman H."/>
            <person name="Fuksenko T."/>
            <person name="Gestole M."/>
            <person name="Gregory M."/>
            <person name="Guan X."/>
            <person name="Gupta J."/>
            <person name="Gurson N."/>
            <person name="Han E."/>
            <person name="Han J."/>
            <person name="Hansen N."/>
            <person name="Hargrove A."/>
            <person name="Hines-Harris K."/>
            <person name="Ho S.-L."/>
            <person name="Hu P."/>
            <person name="Hunter G."/>
            <person name="Hurle B."/>
            <person name="Idol J.R."/>
            <person name="Johnson T."/>
            <person name="Knight E."/>
            <person name="Kwong P."/>
            <person name="Lee-Lin S.-Q."/>
            <person name="Legaspi R."/>
            <person name="Madden M."/>
            <person name="Maduro Q.L."/>
            <person name="Maduro V.B."/>
            <person name="Margulies E.H."/>
            <person name="Masiello C."/>
            <person name="Maskeri B."/>
            <person name="McDowell J."/>
            <person name="Merkulov G."/>
            <person name="Montemayor C."/>
            <person name="Mullikin J.C."/>
            <person name="Park M."/>
            <person name="Prasad A."/>
            <person name="Ramsahoye C."/>
            <person name="Reddix-Dugue N."/>
            <person name="Riebow N."/>
            <person name="Schandler K."/>
            <person name="Schueler M.G."/>
            <person name="Sison C."/>
            <person name="Smith L."/>
            <person name="Stantripop S."/>
            <person name="Thomas J.W."/>
            <person name="Thomas P.J."/>
            <person name="Tsipouri V."/>
            <person name="Young A."/>
            <person name="Green E.D."/>
        </authorList>
    </citation>
    <scope>NUCLEOTIDE SEQUENCE</scope>
</reference>
<keyword evidence="8 12" id="KW-0472">Membrane</keyword>
<evidence type="ECO:0000259" key="13">
    <source>
        <dbReference type="PROSITE" id="PS50262"/>
    </source>
</evidence>
<evidence type="ECO:0000256" key="10">
    <source>
        <dbReference type="ARBA" id="ARBA00023224"/>
    </source>
</evidence>
<keyword evidence="7 11" id="KW-0297">G-protein coupled receptor</keyword>
<keyword evidence="3 12" id="KW-0716">Sensory transduction</keyword>
<keyword evidence="6 12" id="KW-1133">Transmembrane helix</keyword>
<dbReference type="PANTHER" id="PTHR26450">
    <property type="entry name" value="OLFACTORY RECEPTOR 56B1-RELATED"/>
    <property type="match status" value="1"/>
</dbReference>
<evidence type="ECO:0000256" key="9">
    <source>
        <dbReference type="ARBA" id="ARBA00023170"/>
    </source>
</evidence>
<protein>
    <recommendedName>
        <fullName evidence="12">Olfactory receptor</fullName>
    </recommendedName>
</protein>
<dbReference type="Gene3D" id="1.20.1070.10">
    <property type="entry name" value="Rhodopsin 7-helix transmembrane proteins"/>
    <property type="match status" value="1"/>
</dbReference>
<proteinExistence type="inferred from homology"/>
<dbReference type="PANTHER" id="PTHR26450:SF146">
    <property type="entry name" value="OLFACTORY RECEPTOR"/>
    <property type="match status" value="1"/>
</dbReference>
<sequence>MRSANMSYLNPKMVTLIGIPGLEHMQFWIGFPFFGMCLVALLGNIFLLIIISTERSLHKPMYSLLAVLAAIDLGLCVAIAPKMLAIFWFDSYSMVFDACLTQLFFIHALQGMESGILLAMAFDRYVAICDPLRHTSILTSVFLFRMVLMVAIRATLLVGMLPILLKQLHLFQSVVIVHSYCEYMAVVKLAAEDVHVNKSFGLFVAFAILGFDMIFVFISYILIFQTVFRLPQKEARFKAFNTCTAHIIVFLEFYILAFFSFFSHRFGHVPAYAHILLSTIYLLVPPALNPIVYGLKTTEIRMRVAHLFIIKPDTQK</sequence>
<accession>B1MT70</accession>
<comment type="similarity">
    <text evidence="11">Belongs to the G-protein coupled receptor 1 family.</text>
</comment>
<dbReference type="InterPro" id="IPR000725">
    <property type="entry name" value="Olfact_rcpt"/>
</dbReference>
<evidence type="ECO:0000313" key="14">
    <source>
        <dbReference type="EMBL" id="ACA53478.1"/>
    </source>
</evidence>
<evidence type="ECO:0000256" key="8">
    <source>
        <dbReference type="ARBA" id="ARBA00023136"/>
    </source>
</evidence>
<evidence type="ECO:0000256" key="12">
    <source>
        <dbReference type="RuleBase" id="RU363047"/>
    </source>
</evidence>
<organism evidence="14">
    <name type="scientific">Plecturocebus moloch</name>
    <name type="common">Dusky titi monkey</name>
    <name type="synonym">Callicebus moloch</name>
    <dbReference type="NCBI Taxonomy" id="9523"/>
    <lineage>
        <taxon>Eukaryota</taxon>
        <taxon>Metazoa</taxon>
        <taxon>Chordata</taxon>
        <taxon>Craniata</taxon>
        <taxon>Vertebrata</taxon>
        <taxon>Euteleostomi</taxon>
        <taxon>Mammalia</taxon>
        <taxon>Eutheria</taxon>
        <taxon>Euarchontoglires</taxon>
        <taxon>Primates</taxon>
        <taxon>Haplorrhini</taxon>
        <taxon>Platyrrhini</taxon>
        <taxon>Pitheciidae</taxon>
        <taxon>Callicebinae</taxon>
        <taxon>Plecturocebus</taxon>
    </lineage>
</organism>
<dbReference type="Pfam" id="PF13853">
    <property type="entry name" value="7tm_4"/>
    <property type="match status" value="1"/>
</dbReference>
<feature type="transmembrane region" description="Helical" evidence="12">
    <location>
        <begin position="27"/>
        <end position="50"/>
    </location>
</feature>
<dbReference type="SUPFAM" id="SSF81321">
    <property type="entry name" value="Family A G protein-coupled receptor-like"/>
    <property type="match status" value="1"/>
</dbReference>
<evidence type="ECO:0000256" key="3">
    <source>
        <dbReference type="ARBA" id="ARBA00022606"/>
    </source>
</evidence>
<gene>
    <name evidence="14" type="primary">OLFR599</name>
</gene>
<dbReference type="InterPro" id="IPR017452">
    <property type="entry name" value="GPCR_Rhodpsn_7TM"/>
</dbReference>
<dbReference type="GO" id="GO:0004930">
    <property type="term" value="F:G protein-coupled receptor activity"/>
    <property type="evidence" value="ECO:0007669"/>
    <property type="project" value="UniProtKB-KW"/>
</dbReference>
<feature type="transmembrane region" description="Helical" evidence="12">
    <location>
        <begin position="101"/>
        <end position="122"/>
    </location>
</feature>
<dbReference type="InterPro" id="IPR000276">
    <property type="entry name" value="GPCR_Rhodpsn"/>
</dbReference>
<evidence type="ECO:0000256" key="2">
    <source>
        <dbReference type="ARBA" id="ARBA00004141"/>
    </source>
</evidence>
<dbReference type="PROSITE" id="PS00237">
    <property type="entry name" value="G_PROTEIN_RECEP_F1_1"/>
    <property type="match status" value="1"/>
</dbReference>
<evidence type="ECO:0000256" key="4">
    <source>
        <dbReference type="ARBA" id="ARBA00022692"/>
    </source>
</evidence>
<feature type="transmembrane region" description="Helical" evidence="12">
    <location>
        <begin position="62"/>
        <end position="89"/>
    </location>
</feature>
<comment type="subcellular location">
    <subcellularLocation>
        <location evidence="12">Cell membrane</location>
        <topology evidence="12">Multi-pass membrane protein</topology>
    </subcellularLocation>
    <subcellularLocation>
        <location evidence="2">Membrane</location>
        <topology evidence="2">Multi-pass membrane protein</topology>
    </subcellularLocation>
</comment>
<dbReference type="SMART" id="SM01381">
    <property type="entry name" value="7TM_GPCR_Srsx"/>
    <property type="match status" value="1"/>
</dbReference>
<evidence type="ECO:0000256" key="6">
    <source>
        <dbReference type="ARBA" id="ARBA00022989"/>
    </source>
</evidence>
<evidence type="ECO:0000256" key="11">
    <source>
        <dbReference type="RuleBase" id="RU000688"/>
    </source>
</evidence>
<dbReference type="PROSITE" id="PS50262">
    <property type="entry name" value="G_PROTEIN_RECEP_F1_2"/>
    <property type="match status" value="1"/>
</dbReference>
<dbReference type="PRINTS" id="PR00237">
    <property type="entry name" value="GPCRRHODOPSN"/>
</dbReference>
<keyword evidence="10 11" id="KW-0807">Transducer</keyword>
<evidence type="ECO:0000256" key="1">
    <source>
        <dbReference type="ARBA" id="ARBA00002936"/>
    </source>
</evidence>
<dbReference type="EMBL" id="DP000620">
    <property type="protein sequence ID" value="ACA53478.1"/>
    <property type="molecule type" value="Genomic_DNA"/>
</dbReference>
<feature type="transmembrane region" description="Helical" evidence="12">
    <location>
        <begin position="202"/>
        <end position="227"/>
    </location>
</feature>
<dbReference type="GO" id="GO:0004984">
    <property type="term" value="F:olfactory receptor activity"/>
    <property type="evidence" value="ECO:0007669"/>
    <property type="project" value="InterPro"/>
</dbReference>
<keyword evidence="5 12" id="KW-0552">Olfaction</keyword>